<dbReference type="AlphaFoldDB" id="A0A4D6KXY4"/>
<sequence length="327" mass="36887">MVGGIPMETVKEVREDPPEELVESNWPAKGGYGCKRGIVSLERVSTIDRVCHRQERATEKFFYMYMCHFSQLHVRLPLDDFTMGVLRALNIAPTQLHPNSWAYMQAFRVLCHSIYLQPSPYAFLYFYDTRPRQPTTWLSLISRPNINGSKKFPFSWTGTPSRYKDIGTDELSAGDKEVVETLMKFTDKLPTKGLVRVHNSVHPIIDIEGHMAQSGKKNLALFQTLRKEMAAKAKEAGKTDVPNLGPGSASGVKGPESGLIELPEISVRKYIAINLPDTIINSIDSMEADHIVRTIVEFGSEAFKLILLNYNNFSIAKIVVKKIERVK</sequence>
<dbReference type="EMBL" id="CP039345">
    <property type="protein sequence ID" value="QCD78654.1"/>
    <property type="molecule type" value="Genomic_DNA"/>
</dbReference>
<organism evidence="2 3">
    <name type="scientific">Vigna unguiculata</name>
    <name type="common">Cowpea</name>
    <dbReference type="NCBI Taxonomy" id="3917"/>
    <lineage>
        <taxon>Eukaryota</taxon>
        <taxon>Viridiplantae</taxon>
        <taxon>Streptophyta</taxon>
        <taxon>Embryophyta</taxon>
        <taxon>Tracheophyta</taxon>
        <taxon>Spermatophyta</taxon>
        <taxon>Magnoliopsida</taxon>
        <taxon>eudicotyledons</taxon>
        <taxon>Gunneridae</taxon>
        <taxon>Pentapetalae</taxon>
        <taxon>rosids</taxon>
        <taxon>fabids</taxon>
        <taxon>Fabales</taxon>
        <taxon>Fabaceae</taxon>
        <taxon>Papilionoideae</taxon>
        <taxon>50 kb inversion clade</taxon>
        <taxon>NPAAA clade</taxon>
        <taxon>indigoferoid/millettioid clade</taxon>
        <taxon>Phaseoleae</taxon>
        <taxon>Vigna</taxon>
    </lineage>
</organism>
<dbReference type="Proteomes" id="UP000501690">
    <property type="component" value="Linkage Group LG1"/>
</dbReference>
<name>A0A4D6KXY4_VIGUN</name>
<proteinExistence type="predicted"/>
<reference evidence="2 3" key="1">
    <citation type="submission" date="2019-04" db="EMBL/GenBank/DDBJ databases">
        <title>An improved genome assembly and genetic linkage map for asparagus bean, Vigna unguiculata ssp. sesquipedialis.</title>
        <authorList>
            <person name="Xia Q."/>
            <person name="Zhang R."/>
            <person name="Dong Y."/>
        </authorList>
    </citation>
    <scope>NUCLEOTIDE SEQUENCE [LARGE SCALE GENOMIC DNA]</scope>
    <source>
        <tissue evidence="2">Leaf</tissue>
    </source>
</reference>
<feature type="domain" description="Transposase (putative) gypsy type" evidence="1">
    <location>
        <begin position="68"/>
        <end position="130"/>
    </location>
</feature>
<accession>A0A4D6KXY4</accession>
<evidence type="ECO:0000259" key="1">
    <source>
        <dbReference type="Pfam" id="PF04195"/>
    </source>
</evidence>
<keyword evidence="3" id="KW-1185">Reference proteome</keyword>
<gene>
    <name evidence="2" type="ORF">DEO72_LG1g2290</name>
</gene>
<dbReference type="Pfam" id="PF04195">
    <property type="entry name" value="Transposase_28"/>
    <property type="match status" value="1"/>
</dbReference>
<protein>
    <recommendedName>
        <fullName evidence="1">Transposase (putative) gypsy type domain-containing protein</fullName>
    </recommendedName>
</protein>
<evidence type="ECO:0000313" key="2">
    <source>
        <dbReference type="EMBL" id="QCD78654.1"/>
    </source>
</evidence>
<dbReference type="PANTHER" id="PTHR31099:SF49">
    <property type="entry name" value="MYOSIN HEAVY CHAIN-LIKE PROTEIN"/>
    <property type="match status" value="1"/>
</dbReference>
<dbReference type="InterPro" id="IPR007321">
    <property type="entry name" value="Transposase_28"/>
</dbReference>
<dbReference type="PANTHER" id="PTHR31099">
    <property type="entry name" value="OS06G0165300 PROTEIN"/>
    <property type="match status" value="1"/>
</dbReference>
<evidence type="ECO:0000313" key="3">
    <source>
        <dbReference type="Proteomes" id="UP000501690"/>
    </source>
</evidence>